<dbReference type="Gene3D" id="3.30.2350.20">
    <property type="entry name" value="TruD, catalytic domain"/>
    <property type="match status" value="2"/>
</dbReference>
<keyword evidence="2" id="KW-0819">tRNA processing</keyword>
<feature type="region of interest" description="Disordered" evidence="5">
    <location>
        <begin position="687"/>
        <end position="763"/>
    </location>
</feature>
<dbReference type="Pfam" id="PF01142">
    <property type="entry name" value="TruD"/>
    <property type="match status" value="1"/>
</dbReference>
<feature type="region of interest" description="Disordered" evidence="5">
    <location>
        <begin position="473"/>
        <end position="542"/>
    </location>
</feature>
<dbReference type="InterPro" id="IPR011760">
    <property type="entry name" value="PsdUridine_synth_TruD_insert"/>
</dbReference>
<feature type="compositionally biased region" description="Low complexity" evidence="5">
    <location>
        <begin position="1"/>
        <end position="13"/>
    </location>
</feature>
<dbReference type="PANTHER" id="PTHR13326:SF31">
    <property type="entry name" value="PSEUDOURIDYLATE SYNTHASE 7 HOMOLOG"/>
    <property type="match status" value="1"/>
</dbReference>
<organism evidence="7 8">
    <name type="scientific">Chilo suppressalis</name>
    <name type="common">Asiatic rice borer moth</name>
    <dbReference type="NCBI Taxonomy" id="168631"/>
    <lineage>
        <taxon>Eukaryota</taxon>
        <taxon>Metazoa</taxon>
        <taxon>Ecdysozoa</taxon>
        <taxon>Arthropoda</taxon>
        <taxon>Hexapoda</taxon>
        <taxon>Insecta</taxon>
        <taxon>Pterygota</taxon>
        <taxon>Neoptera</taxon>
        <taxon>Endopterygota</taxon>
        <taxon>Lepidoptera</taxon>
        <taxon>Glossata</taxon>
        <taxon>Ditrysia</taxon>
        <taxon>Pyraloidea</taxon>
        <taxon>Crambidae</taxon>
        <taxon>Crambinae</taxon>
        <taxon>Chilo</taxon>
    </lineage>
</organism>
<evidence type="ECO:0000313" key="8">
    <source>
        <dbReference type="Proteomes" id="UP001153292"/>
    </source>
</evidence>
<evidence type="ECO:0000256" key="4">
    <source>
        <dbReference type="ARBA" id="ARBA00036943"/>
    </source>
</evidence>
<dbReference type="SUPFAM" id="SSF55120">
    <property type="entry name" value="Pseudouridine synthase"/>
    <property type="match status" value="1"/>
</dbReference>
<keyword evidence="8" id="KW-1185">Reference proteome</keyword>
<dbReference type="PIRSF" id="PIRSF037016">
    <property type="entry name" value="Pseudouridin_synth_euk_prd"/>
    <property type="match status" value="1"/>
</dbReference>
<evidence type="ECO:0000256" key="2">
    <source>
        <dbReference type="ARBA" id="ARBA00022694"/>
    </source>
</evidence>
<dbReference type="PANTHER" id="PTHR13326">
    <property type="entry name" value="TRNA PSEUDOURIDINE SYNTHASE D"/>
    <property type="match status" value="1"/>
</dbReference>
<feature type="compositionally biased region" description="Basic and acidic residues" evidence="5">
    <location>
        <begin position="693"/>
        <end position="763"/>
    </location>
</feature>
<dbReference type="InterPro" id="IPR020103">
    <property type="entry name" value="PsdUridine_synth_cat_dom_sf"/>
</dbReference>
<comment type="catalytic activity">
    <reaction evidence="4">
        <text>a uridine in tRNA = a pseudouridine in tRNA</text>
        <dbReference type="Rhea" id="RHEA:54572"/>
        <dbReference type="Rhea" id="RHEA-COMP:13339"/>
        <dbReference type="Rhea" id="RHEA-COMP:13934"/>
        <dbReference type="ChEBI" id="CHEBI:65314"/>
        <dbReference type="ChEBI" id="CHEBI:65315"/>
    </reaction>
</comment>
<dbReference type="InterPro" id="IPR001656">
    <property type="entry name" value="PsdUridine_synth_TruD"/>
</dbReference>
<sequence length="763" mass="87156">MNFNRSSNWNFNNRGRRGRGGRGPGRGGFDRGHRGGPWGRNNYRGPPQYENKPYWGDWNQDYSGPANRHMNQQWQNRPKRDTPGERLSEEDIGVTEFVSDHEGFNGVIKSRYSDFQVSEINDDGQVAKLTDENPPTPLDETVDEDEDLLLTKYNLEILPMDTWDSINKLVVSKGEPTDKVEIDVTGMTKEQRTKIHDAVKKAFGDSIVGSTVNENDKKIVRFVRYRKGVRIDNRVKWTWPGEYVYFIVHKENCDTMDAAASIVEKLRINMKSSMFGYAGTKDRRAKTSQWFSVRRMDPRKLHAATAAAPRIRAGNYSFHSRPLKLGMLQGNKFRIALRNVTVDEDCVNAACELLRTRGFLNYYGLQRFGTRRHSPTYTAGLLLLRGDLKQAIDTILSTASDRRAPHEAWMLNVLARSPKDYLGALQKVPRNTRLLYLHAYQSWIWNRALSERIKRFGLTPAVGDLVPLAEVDKEELDEDESDDEDQSNENKKQEKSSSEKDAKTEPEGRKEQEKDKDTEKEKEKEKEQKRLNNDTPRPKLPVKVLTQEDVDSGVHSIFDIVMPLPGHNIDYPPNMKEYYEELITKDGLTLELRHKIKVFSMSGAYRYICARPRDMSWQVVRYNDPHADLILSDADEIDGRTDTGIVEDGKYKALLLTMSLPASCYATMALRELLKVDTSGDNQALKNNYYKRKREDSKTEDANDAADKGSDKNGEEKSEQDNSEKEMAVDETAEGKETENSEVKDADSECTEAKKAKTDDSGQ</sequence>
<gene>
    <name evidence="7" type="ORF">CHILSU_LOCUS10933</name>
</gene>
<dbReference type="CDD" id="cd02576">
    <property type="entry name" value="PseudoU_synth_ScPUS7"/>
    <property type="match status" value="1"/>
</dbReference>
<keyword evidence="3" id="KW-0413">Isomerase</keyword>
<dbReference type="InterPro" id="IPR042214">
    <property type="entry name" value="TruD_catalytic"/>
</dbReference>
<protein>
    <recommendedName>
        <fullName evidence="6">TRUD domain-containing protein</fullName>
    </recommendedName>
</protein>
<accession>A0ABN8BIJ4</accession>
<proteinExistence type="inferred from homology"/>
<evidence type="ECO:0000313" key="7">
    <source>
        <dbReference type="EMBL" id="CAH0407533.1"/>
    </source>
</evidence>
<evidence type="ECO:0000259" key="6">
    <source>
        <dbReference type="PROSITE" id="PS50984"/>
    </source>
</evidence>
<feature type="region of interest" description="Disordered" evidence="5">
    <location>
        <begin position="1"/>
        <end position="87"/>
    </location>
</feature>
<comment type="similarity">
    <text evidence="1">Belongs to the pseudouridine synthase TruD family.</text>
</comment>
<evidence type="ECO:0000256" key="1">
    <source>
        <dbReference type="ARBA" id="ARBA00007953"/>
    </source>
</evidence>
<feature type="domain" description="TRUD" evidence="6">
    <location>
        <begin position="358"/>
        <end position="611"/>
    </location>
</feature>
<feature type="compositionally biased region" description="Basic and acidic residues" evidence="5">
    <location>
        <begin position="78"/>
        <end position="87"/>
    </location>
</feature>
<dbReference type="EMBL" id="OU963902">
    <property type="protein sequence ID" value="CAH0407533.1"/>
    <property type="molecule type" value="Genomic_DNA"/>
</dbReference>
<dbReference type="PROSITE" id="PS50984">
    <property type="entry name" value="TRUD"/>
    <property type="match status" value="1"/>
</dbReference>
<dbReference type="Proteomes" id="UP001153292">
    <property type="component" value="Chromosome 9"/>
</dbReference>
<reference evidence="7" key="1">
    <citation type="submission" date="2021-12" db="EMBL/GenBank/DDBJ databases">
        <authorList>
            <person name="King R."/>
        </authorList>
    </citation>
    <scope>NUCLEOTIDE SEQUENCE</scope>
</reference>
<feature type="compositionally biased region" description="Acidic residues" evidence="5">
    <location>
        <begin position="473"/>
        <end position="487"/>
    </location>
</feature>
<feature type="compositionally biased region" description="Basic and acidic residues" evidence="5">
    <location>
        <begin position="488"/>
        <end position="532"/>
    </location>
</feature>
<evidence type="ECO:0000256" key="3">
    <source>
        <dbReference type="ARBA" id="ARBA00023235"/>
    </source>
</evidence>
<name>A0ABN8BIJ4_CHISP</name>
<evidence type="ECO:0000256" key="5">
    <source>
        <dbReference type="SAM" id="MobiDB-lite"/>
    </source>
</evidence>